<dbReference type="Pfam" id="PF02824">
    <property type="entry name" value="TGS"/>
    <property type="match status" value="1"/>
</dbReference>
<dbReference type="PROSITE" id="PS51671">
    <property type="entry name" value="ACT"/>
    <property type="match status" value="1"/>
</dbReference>
<dbReference type="Pfam" id="PF13291">
    <property type="entry name" value="ACT_4"/>
    <property type="match status" value="1"/>
</dbReference>
<name>X8INL6_9FIRM</name>
<dbReference type="NCBIfam" id="TIGR00691">
    <property type="entry name" value="spoT_relA"/>
    <property type="match status" value="1"/>
</dbReference>
<dbReference type="GO" id="GO:0015970">
    <property type="term" value="P:guanosine tetraphosphate biosynthetic process"/>
    <property type="evidence" value="ECO:0007669"/>
    <property type="project" value="UniProtKB-UniPathway"/>
</dbReference>
<dbReference type="PROSITE" id="PS51831">
    <property type="entry name" value="HD"/>
    <property type="match status" value="1"/>
</dbReference>
<dbReference type="SMART" id="SM00471">
    <property type="entry name" value="HDc"/>
    <property type="match status" value="1"/>
</dbReference>
<gene>
    <name evidence="8" type="ORF">HMPREF0581_0576</name>
</gene>
<feature type="domain" description="HD" evidence="6">
    <location>
        <begin position="51"/>
        <end position="150"/>
    </location>
</feature>
<dbReference type="UniPathway" id="UPA00908">
    <property type="reaction ID" value="UER00884"/>
</dbReference>
<evidence type="ECO:0000259" key="6">
    <source>
        <dbReference type="PROSITE" id="PS51831"/>
    </source>
</evidence>
<dbReference type="AlphaFoldDB" id="X8INL6"/>
<dbReference type="Gene3D" id="3.10.20.30">
    <property type="match status" value="1"/>
</dbReference>
<dbReference type="InterPro" id="IPR012676">
    <property type="entry name" value="TGS-like"/>
</dbReference>
<evidence type="ECO:0000313" key="9">
    <source>
        <dbReference type="Proteomes" id="UP000022645"/>
    </source>
</evidence>
<dbReference type="InterPro" id="IPR006674">
    <property type="entry name" value="HD_domain"/>
</dbReference>
<comment type="similarity">
    <text evidence="4">Belongs to the relA/spoT family.</text>
</comment>
<dbReference type="Pfam" id="PF19296">
    <property type="entry name" value="RelA_AH_RIS"/>
    <property type="match status" value="1"/>
</dbReference>
<evidence type="ECO:0000256" key="4">
    <source>
        <dbReference type="RuleBase" id="RU003847"/>
    </source>
</evidence>
<feature type="domain" description="ACT" evidence="5">
    <location>
        <begin position="658"/>
        <end position="732"/>
    </location>
</feature>
<dbReference type="FunFam" id="3.30.460.10:FF:000001">
    <property type="entry name" value="GTP pyrophosphokinase RelA"/>
    <property type="match status" value="1"/>
</dbReference>
<dbReference type="EC" id="2.7.6.5" evidence="2"/>
<proteinExistence type="inferred from homology"/>
<dbReference type="GO" id="GO:0008728">
    <property type="term" value="F:GTP diphosphokinase activity"/>
    <property type="evidence" value="ECO:0007669"/>
    <property type="project" value="UniProtKB-EC"/>
</dbReference>
<dbReference type="CDD" id="cd01668">
    <property type="entry name" value="TGS_RSH"/>
    <property type="match status" value="1"/>
</dbReference>
<evidence type="ECO:0000259" key="7">
    <source>
        <dbReference type="PROSITE" id="PS51880"/>
    </source>
</evidence>
<accession>X8INL6</accession>
<dbReference type="InterPro" id="IPR033655">
    <property type="entry name" value="TGS_RelA/SpoT"/>
</dbReference>
<feature type="domain" description="TGS" evidence="7">
    <location>
        <begin position="389"/>
        <end position="454"/>
    </location>
</feature>
<comment type="function">
    <text evidence="4">In eubacteria ppGpp (guanosine 3'-diphosphate 5'-diphosphate) is a mediator of the stringent response that coordinates a variety of cellular activities in response to changes in nutritional abundance.</text>
</comment>
<reference evidence="8 9" key="1">
    <citation type="submission" date="2014-01" db="EMBL/GenBank/DDBJ databases">
        <authorList>
            <person name="Durkin A.S."/>
            <person name="McCorrison J."/>
            <person name="Torralba M."/>
            <person name="Gillis M."/>
            <person name="Haft D.H."/>
            <person name="Methe B."/>
            <person name="Sutton G."/>
            <person name="Nelson K.E."/>
        </authorList>
    </citation>
    <scope>NUCLEOTIDE SEQUENCE [LARGE SCALE GENOMIC DNA]</scope>
    <source>
        <strain evidence="8 9">ATCC 33093</strain>
    </source>
</reference>
<dbReference type="PANTHER" id="PTHR21262">
    <property type="entry name" value="GUANOSINE-3',5'-BIS DIPHOSPHATE 3'-PYROPHOSPHOHYDROLASE"/>
    <property type="match status" value="1"/>
</dbReference>
<evidence type="ECO:0000259" key="5">
    <source>
        <dbReference type="PROSITE" id="PS51671"/>
    </source>
</evidence>
<sequence length="732" mass="83245">MQAQAPVMTTEEFIAQLKSINPKYDLPLVVKAFEIANRLHSGQLRKSGEPYIIHPIAVSFILANFGMDTETIIAGLMHDVVEDTPYTREQLVEDFGEEIALLVDGVTKLGNIKYDSKEELQAENFRKMFLAMSKDIRVLIIKLADRLHNMRTLEYMPTTKREEKALETLEIYAPLAGRLGIYSIKFELEDLALMYLHPTEYRELSNKVNKRRQSREAVVQQLITEIKAGLDKANIEYEVTGRSKHLYSIYKKMVIQKKQLDEIFDLTAIRVIVDNIKDCYATLGLVHTRWTPIPGRFKDYIAMPKPNMYQSIHTTVLDDEGNPFEIQIRTKEMHRIAEYGIAAHWKYKEGKSDSKQNEDEKKLAWLRQALEWQKETDDSLEFLETLKVDLFDHQVFVFTPHGDVVELPASSTPIDFAFKIHTDVGVRCVGAKVNGKMVTIDHKLMTGDIVEIITSANSAGPSMDWLNIAKSSQAKNKIRNWLRKADRTSVVEKGKNNITNYIKKKGYDPTLVAKNAYLLRAVKDLGMSNINELYASISSGGAAQTRLGQRLIEYYTEETHREEKKKDEIINKKPNRKEHNSGTPGITVKGADNLLIKVARCCNPVPGDDIIGFITKGRGITVHRKDCTNILSLPNEEKARLIDVEWETPKLGQTYYADVNVSGQDRKGMFSDISKACEDLDIKLSGVNMRPIEDNFVTCTLTVSISDTHQMQRLLIALRNVPGISEVYRVRS</sequence>
<dbReference type="InterPro" id="IPR002912">
    <property type="entry name" value="ACT_dom"/>
</dbReference>
<protein>
    <recommendedName>
        <fullName evidence="2">GTP diphosphokinase</fullName>
        <ecNumber evidence="2">2.7.6.5</ecNumber>
    </recommendedName>
</protein>
<dbReference type="Pfam" id="PF04607">
    <property type="entry name" value="RelA_SpoT"/>
    <property type="match status" value="1"/>
</dbReference>
<comment type="pathway">
    <text evidence="1">Purine metabolism; ppGpp biosynthesis; ppGpp from GTP: step 1/2.</text>
</comment>
<dbReference type="InterPro" id="IPR007685">
    <property type="entry name" value="RelA_SpoT"/>
</dbReference>
<dbReference type="PATRIC" id="fig|1401079.3.peg.1303"/>
<keyword evidence="8" id="KW-0808">Transferase</keyword>
<dbReference type="InterPro" id="IPR045600">
    <property type="entry name" value="RelA/SpoT_AH_RIS"/>
</dbReference>
<evidence type="ECO:0000313" key="8">
    <source>
        <dbReference type="EMBL" id="EUC51693.1"/>
    </source>
</evidence>
<dbReference type="GO" id="GO:0016301">
    <property type="term" value="F:kinase activity"/>
    <property type="evidence" value="ECO:0007669"/>
    <property type="project" value="UniProtKB-KW"/>
</dbReference>
<dbReference type="InterPro" id="IPR004811">
    <property type="entry name" value="RelA/Spo_fam"/>
</dbReference>
<dbReference type="FunFam" id="3.10.20.30:FF:000002">
    <property type="entry name" value="GTP pyrophosphokinase (RelA/SpoT)"/>
    <property type="match status" value="1"/>
</dbReference>
<dbReference type="Proteomes" id="UP000022645">
    <property type="component" value="Unassembled WGS sequence"/>
</dbReference>
<dbReference type="PROSITE" id="PS51880">
    <property type="entry name" value="TGS"/>
    <property type="match status" value="1"/>
</dbReference>
<dbReference type="SUPFAM" id="SSF55021">
    <property type="entry name" value="ACT-like"/>
    <property type="match status" value="1"/>
</dbReference>
<dbReference type="InterPro" id="IPR004095">
    <property type="entry name" value="TGS"/>
</dbReference>
<dbReference type="SUPFAM" id="SSF81301">
    <property type="entry name" value="Nucleotidyltransferase"/>
    <property type="match status" value="1"/>
</dbReference>
<comment type="caution">
    <text evidence="8">The sequence shown here is derived from an EMBL/GenBank/DDBJ whole genome shotgun (WGS) entry which is preliminary data.</text>
</comment>
<dbReference type="Gene3D" id="1.10.3210.10">
    <property type="entry name" value="Hypothetical protein af1432"/>
    <property type="match status" value="1"/>
</dbReference>
<dbReference type="GO" id="GO:0005886">
    <property type="term" value="C:plasma membrane"/>
    <property type="evidence" value="ECO:0007669"/>
    <property type="project" value="TreeGrafter"/>
</dbReference>
<keyword evidence="8" id="KW-0418">Kinase</keyword>
<dbReference type="CDD" id="cd04876">
    <property type="entry name" value="ACT_RelA-SpoT"/>
    <property type="match status" value="1"/>
</dbReference>
<dbReference type="SUPFAM" id="SSF109604">
    <property type="entry name" value="HD-domain/PDEase-like"/>
    <property type="match status" value="1"/>
</dbReference>
<evidence type="ECO:0000256" key="1">
    <source>
        <dbReference type="ARBA" id="ARBA00004976"/>
    </source>
</evidence>
<dbReference type="CDD" id="cd00077">
    <property type="entry name" value="HDc"/>
    <property type="match status" value="1"/>
</dbReference>
<dbReference type="InterPro" id="IPR045865">
    <property type="entry name" value="ACT-like_dom_sf"/>
</dbReference>
<evidence type="ECO:0000256" key="3">
    <source>
        <dbReference type="ARBA" id="ARBA00048244"/>
    </source>
</evidence>
<dbReference type="SMART" id="SM00954">
    <property type="entry name" value="RelA_SpoT"/>
    <property type="match status" value="1"/>
</dbReference>
<dbReference type="InterPro" id="IPR003607">
    <property type="entry name" value="HD/PDEase_dom"/>
</dbReference>
<dbReference type="SUPFAM" id="SSF81271">
    <property type="entry name" value="TGS-like"/>
    <property type="match status" value="1"/>
</dbReference>
<dbReference type="EMBL" id="JALU01000024">
    <property type="protein sequence ID" value="EUC51693.1"/>
    <property type="molecule type" value="Genomic_DNA"/>
</dbReference>
<dbReference type="Pfam" id="PF13328">
    <property type="entry name" value="HD_4"/>
    <property type="match status" value="1"/>
</dbReference>
<organism evidence="8 9">
    <name type="scientific">Mogibacterium timidum ATCC 33093</name>
    <dbReference type="NCBI Taxonomy" id="1401079"/>
    <lineage>
        <taxon>Bacteria</taxon>
        <taxon>Bacillati</taxon>
        <taxon>Bacillota</taxon>
        <taxon>Clostridia</taxon>
        <taxon>Peptostreptococcales</taxon>
        <taxon>Anaerovoracaceae</taxon>
        <taxon>Mogibacterium</taxon>
    </lineage>
</organism>
<dbReference type="PANTHER" id="PTHR21262:SF31">
    <property type="entry name" value="GTP PYROPHOSPHOKINASE"/>
    <property type="match status" value="1"/>
</dbReference>
<dbReference type="FunFam" id="1.10.3210.10:FF:000001">
    <property type="entry name" value="GTP pyrophosphokinase RelA"/>
    <property type="match status" value="1"/>
</dbReference>
<comment type="catalytic activity">
    <reaction evidence="3">
        <text>GTP + ATP = guanosine 3'-diphosphate 5'-triphosphate + AMP</text>
        <dbReference type="Rhea" id="RHEA:22088"/>
        <dbReference type="ChEBI" id="CHEBI:30616"/>
        <dbReference type="ChEBI" id="CHEBI:37565"/>
        <dbReference type="ChEBI" id="CHEBI:142410"/>
        <dbReference type="ChEBI" id="CHEBI:456215"/>
        <dbReference type="EC" id="2.7.6.5"/>
    </reaction>
</comment>
<dbReference type="Gene3D" id="3.30.460.10">
    <property type="entry name" value="Beta Polymerase, domain 2"/>
    <property type="match status" value="1"/>
</dbReference>
<dbReference type="InterPro" id="IPR043519">
    <property type="entry name" value="NT_sf"/>
</dbReference>
<dbReference type="InterPro" id="IPR012675">
    <property type="entry name" value="Beta-grasp_dom_sf"/>
</dbReference>
<dbReference type="CDD" id="cd05399">
    <property type="entry name" value="NT_Rel-Spo_like"/>
    <property type="match status" value="1"/>
</dbReference>
<dbReference type="Gene3D" id="3.30.70.260">
    <property type="match status" value="1"/>
</dbReference>
<evidence type="ECO:0000256" key="2">
    <source>
        <dbReference type="ARBA" id="ARBA00013251"/>
    </source>
</evidence>